<evidence type="ECO:0000256" key="2">
    <source>
        <dbReference type="PROSITE-ProRule" id="PRU00169"/>
    </source>
</evidence>
<protein>
    <submittedName>
        <fullName evidence="4">Response regulator</fullName>
    </submittedName>
</protein>
<feature type="modified residue" description="4-aspartylphosphate" evidence="2">
    <location>
        <position position="299"/>
    </location>
</feature>
<dbReference type="PANTHER" id="PTHR44591">
    <property type="entry name" value="STRESS RESPONSE REGULATOR PROTEIN 1"/>
    <property type="match status" value="1"/>
</dbReference>
<dbReference type="InterPro" id="IPR025497">
    <property type="entry name" value="PatA-like_N"/>
</dbReference>
<dbReference type="PIRSF" id="PIRSF005897">
    <property type="entry name" value="RR_PatA"/>
    <property type="match status" value="1"/>
</dbReference>
<sequence length="387" mass="43911">MSQLKFNGQLICSDLSGQKWTLYLSQGCLVYATGGVHSVRRWRRNLVAYCRPIPTYRLAWQISLAALDETQLPLCWEYALLNLWLQRQDLHREQAINVIRSAITEVLFDLMQAKDVTAQIYQDSTIIPLLDVFDIAEMLAVAQQLWVGWQAAKLQNYSPNQSPVIRQSDKFNRQSSTQFYQRLSRWLNGQHTLRDLAVELQRDPIEIAASLRVYIEMGWIELIDIADLPAPASRRNQPEPASPIAPAQALIACVDDSPMVRQMMEELLTSAGYEFIGVADALRAIGILLARKPDLIFLDLMMPHMNGYELCEQLRKLSCFRHTPIVILTGNDGFANRLRSNIVQASDFLSKPLNAEVVLGVIHKYLNQSVSTYSATASQQDSQFNKN</sequence>
<evidence type="ECO:0000313" key="5">
    <source>
        <dbReference type="Proteomes" id="UP001163152"/>
    </source>
</evidence>
<dbReference type="Pfam" id="PF14332">
    <property type="entry name" value="DUF4388"/>
    <property type="match status" value="1"/>
</dbReference>
<accession>A0A9E8ZAK4</accession>
<keyword evidence="5" id="KW-1185">Reference proteome</keyword>
<dbReference type="SMART" id="SM00448">
    <property type="entry name" value="REC"/>
    <property type="match status" value="1"/>
</dbReference>
<evidence type="ECO:0000259" key="3">
    <source>
        <dbReference type="PROSITE" id="PS50110"/>
    </source>
</evidence>
<dbReference type="Gene3D" id="3.40.50.2300">
    <property type="match status" value="1"/>
</dbReference>
<dbReference type="SUPFAM" id="SSF52172">
    <property type="entry name" value="CheY-like"/>
    <property type="match status" value="1"/>
</dbReference>
<dbReference type="InterPro" id="IPR024186">
    <property type="entry name" value="Sig_transdc_resp-reg_PatA"/>
</dbReference>
<gene>
    <name evidence="4" type="ORF">OXH18_19155</name>
</gene>
<organism evidence="4 5">
    <name type="scientific">Thermocoleostomius sinensis A174</name>
    <dbReference type="NCBI Taxonomy" id="2016057"/>
    <lineage>
        <taxon>Bacteria</taxon>
        <taxon>Bacillati</taxon>
        <taxon>Cyanobacteriota</taxon>
        <taxon>Cyanophyceae</taxon>
        <taxon>Oculatellales</taxon>
        <taxon>Oculatellaceae</taxon>
        <taxon>Thermocoleostomius</taxon>
    </lineage>
</organism>
<dbReference type="Proteomes" id="UP001163152">
    <property type="component" value="Chromosome"/>
</dbReference>
<dbReference type="InterPro" id="IPR001789">
    <property type="entry name" value="Sig_transdc_resp-reg_receiver"/>
</dbReference>
<proteinExistence type="predicted"/>
<dbReference type="PANTHER" id="PTHR44591:SF23">
    <property type="entry name" value="CHEY SUBFAMILY"/>
    <property type="match status" value="1"/>
</dbReference>
<reference evidence="4" key="1">
    <citation type="submission" date="2022-12" db="EMBL/GenBank/DDBJ databases">
        <title>Polyphasic identification of a Novel Hot-Spring Cyanobacterium Ocullathermofonsia sinensis gen nov. sp. nov. and Genomic Insights on its Adaptations to the Thermal Habitat.</title>
        <authorList>
            <person name="Daroch M."/>
            <person name="Tang J."/>
            <person name="Jiang Y."/>
        </authorList>
    </citation>
    <scope>NUCLEOTIDE SEQUENCE</scope>
    <source>
        <strain evidence="4">PKUAC-SCTA174</strain>
    </source>
</reference>
<dbReference type="GO" id="GO:0000160">
    <property type="term" value="P:phosphorelay signal transduction system"/>
    <property type="evidence" value="ECO:0007669"/>
    <property type="project" value="InterPro"/>
</dbReference>
<dbReference type="KEGG" id="tsin:OXH18_19155"/>
<dbReference type="RefSeq" id="WP_268609008.1">
    <property type="nucleotide sequence ID" value="NZ_CP113797.1"/>
</dbReference>
<dbReference type="AlphaFoldDB" id="A0A9E8ZAK4"/>
<dbReference type="Pfam" id="PF00072">
    <property type="entry name" value="Response_reg"/>
    <property type="match status" value="1"/>
</dbReference>
<dbReference type="InterPro" id="IPR050595">
    <property type="entry name" value="Bact_response_regulator"/>
</dbReference>
<dbReference type="EMBL" id="CP113797">
    <property type="protein sequence ID" value="WAL59272.1"/>
    <property type="molecule type" value="Genomic_DNA"/>
</dbReference>
<keyword evidence="1 2" id="KW-0597">Phosphoprotein</keyword>
<evidence type="ECO:0000313" key="4">
    <source>
        <dbReference type="EMBL" id="WAL59272.1"/>
    </source>
</evidence>
<dbReference type="PROSITE" id="PS50110">
    <property type="entry name" value="RESPONSE_REGULATORY"/>
    <property type="match status" value="1"/>
</dbReference>
<feature type="domain" description="Response regulatory" evidence="3">
    <location>
        <begin position="250"/>
        <end position="366"/>
    </location>
</feature>
<name>A0A9E8ZAK4_9CYAN</name>
<dbReference type="InterPro" id="IPR011006">
    <property type="entry name" value="CheY-like_superfamily"/>
</dbReference>
<evidence type="ECO:0000256" key="1">
    <source>
        <dbReference type="ARBA" id="ARBA00022553"/>
    </source>
</evidence>